<protein>
    <submittedName>
        <fullName evidence="2">Uncharacterized protein</fullName>
    </submittedName>
</protein>
<evidence type="ECO:0000313" key="2">
    <source>
        <dbReference type="EMBL" id="KAF3096751.1"/>
    </source>
</evidence>
<dbReference type="EMBL" id="WIQW01000036">
    <property type="protein sequence ID" value="KAF3096751.1"/>
    <property type="molecule type" value="Genomic_DNA"/>
</dbReference>
<dbReference type="InterPro" id="IPR036770">
    <property type="entry name" value="Ankyrin_rpt-contain_sf"/>
</dbReference>
<dbReference type="Pfam" id="PF00023">
    <property type="entry name" value="Ank"/>
    <property type="match status" value="1"/>
</dbReference>
<organism evidence="2 3">
    <name type="scientific">Orbilia oligospora</name>
    <name type="common">Nematode-trapping fungus</name>
    <name type="synonym">Arthrobotrys oligospora</name>
    <dbReference type="NCBI Taxonomy" id="2813651"/>
    <lineage>
        <taxon>Eukaryota</taxon>
        <taxon>Fungi</taxon>
        <taxon>Dikarya</taxon>
        <taxon>Ascomycota</taxon>
        <taxon>Pezizomycotina</taxon>
        <taxon>Orbiliomycetes</taxon>
        <taxon>Orbiliales</taxon>
        <taxon>Orbiliaceae</taxon>
        <taxon>Orbilia</taxon>
    </lineage>
</organism>
<proteinExistence type="predicted"/>
<dbReference type="Proteomes" id="UP000475325">
    <property type="component" value="Unassembled WGS sequence"/>
</dbReference>
<dbReference type="SUPFAM" id="SSF48403">
    <property type="entry name" value="Ankyrin repeat"/>
    <property type="match status" value="1"/>
</dbReference>
<reference evidence="2 3" key="1">
    <citation type="submission" date="2019-06" db="EMBL/GenBank/DDBJ databases">
        <authorList>
            <person name="Palmer J.M."/>
        </authorList>
    </citation>
    <scope>NUCLEOTIDE SEQUENCE [LARGE SCALE GENOMIC DNA]</scope>
    <source>
        <strain evidence="2 3">TWF102</strain>
    </source>
</reference>
<evidence type="ECO:0000313" key="3">
    <source>
        <dbReference type="Proteomes" id="UP000475325"/>
    </source>
</evidence>
<evidence type="ECO:0000256" key="1">
    <source>
        <dbReference type="PROSITE-ProRule" id="PRU00023"/>
    </source>
</evidence>
<dbReference type="PROSITE" id="PS50088">
    <property type="entry name" value="ANK_REPEAT"/>
    <property type="match status" value="1"/>
</dbReference>
<dbReference type="Gene3D" id="1.25.40.20">
    <property type="entry name" value="Ankyrin repeat-containing domain"/>
    <property type="match status" value="1"/>
</dbReference>
<dbReference type="PROSITE" id="PS50297">
    <property type="entry name" value="ANK_REP_REGION"/>
    <property type="match status" value="1"/>
</dbReference>
<gene>
    <name evidence="2" type="ORF">TWF102_006595</name>
</gene>
<sequence length="132" mass="14869">MGLIEVIKTIFTSPSEKQQQFLLNGQDLSSGFTPLHAAASQGYIHLIKFFLHYRPDVKLESIEGFPAIHYLVSGRVFEKAMTSECFHRQIPATETPTVHRKARDVIGGEKFLVSLLGDIQVTERYATMFANL</sequence>
<name>A0A7C8J630_ORBOL</name>
<comment type="caution">
    <text evidence="2">The sequence shown here is derived from an EMBL/GenBank/DDBJ whole genome shotgun (WGS) entry which is preliminary data.</text>
</comment>
<dbReference type="AlphaFoldDB" id="A0A7C8J630"/>
<dbReference type="InterPro" id="IPR002110">
    <property type="entry name" value="Ankyrin_rpt"/>
</dbReference>
<keyword evidence="1" id="KW-0040">ANK repeat</keyword>
<dbReference type="SMART" id="SM00248">
    <property type="entry name" value="ANK"/>
    <property type="match status" value="1"/>
</dbReference>
<accession>A0A7C8J630</accession>
<feature type="repeat" description="ANK" evidence="1">
    <location>
        <begin position="30"/>
        <end position="62"/>
    </location>
</feature>